<evidence type="ECO:0000313" key="2">
    <source>
        <dbReference type="Proteomes" id="UP000015454"/>
    </source>
</evidence>
<gene>
    <name evidence="1" type="ORF">LEP1GSC050_2717</name>
</gene>
<evidence type="ECO:0000313" key="1">
    <source>
        <dbReference type="EMBL" id="EQA45867.1"/>
    </source>
</evidence>
<keyword evidence="2" id="KW-1185">Reference proteome</keyword>
<organism evidence="1 2">
    <name type="scientific">Leptospira broomii serovar Hurstbridge str. 5399</name>
    <dbReference type="NCBI Taxonomy" id="1049789"/>
    <lineage>
        <taxon>Bacteria</taxon>
        <taxon>Pseudomonadati</taxon>
        <taxon>Spirochaetota</taxon>
        <taxon>Spirochaetia</taxon>
        <taxon>Leptospirales</taxon>
        <taxon>Leptospiraceae</taxon>
        <taxon>Leptospira</taxon>
    </lineage>
</organism>
<reference evidence="1" key="1">
    <citation type="submission" date="2013-05" db="EMBL/GenBank/DDBJ databases">
        <authorList>
            <person name="Harkins D.M."/>
            <person name="Durkin A.S."/>
            <person name="Brinkac L.M."/>
            <person name="Haft D.H."/>
            <person name="Selengut J.D."/>
            <person name="Sanka R."/>
            <person name="DePew J."/>
            <person name="Purushe J."/>
            <person name="Hartskeerl R.A."/>
            <person name="Ahmed A."/>
            <person name="van der Linden H."/>
            <person name="Goris M.G.A."/>
            <person name="Vinetz J.M."/>
            <person name="Sutton G.G."/>
            <person name="Nierman W.C."/>
            <person name="Fouts D.E."/>
        </authorList>
    </citation>
    <scope>NUCLEOTIDE SEQUENCE [LARGE SCALE GENOMIC DNA]</scope>
    <source>
        <strain evidence="1">5399</strain>
    </source>
</reference>
<sequence length="74" mass="8397">MYCFFRFFRTGSGELVDGLGSDHRKPSLVYLFRIGLEILSIYPELHRAELYNEIEIGELGSRSHPSWVGDGGGF</sequence>
<comment type="caution">
    <text evidence="1">The sequence shown here is derived from an EMBL/GenBank/DDBJ whole genome shotgun (WGS) entry which is preliminary data.</text>
</comment>
<dbReference type="Proteomes" id="UP000015454">
    <property type="component" value="Unassembled WGS sequence"/>
</dbReference>
<proteinExistence type="predicted"/>
<accession>T0FE24</accession>
<dbReference type="AlphaFoldDB" id="T0FE24"/>
<dbReference type="STRING" id="1049789.LEP1GSC050_2717"/>
<protein>
    <submittedName>
        <fullName evidence="1">Uncharacterized protein</fullName>
    </submittedName>
</protein>
<dbReference type="EMBL" id="AHMO02000008">
    <property type="protein sequence ID" value="EQA45867.1"/>
    <property type="molecule type" value="Genomic_DNA"/>
</dbReference>
<name>T0FE24_9LEPT</name>